<reference evidence="2 3" key="1">
    <citation type="journal article" date="2018" name="Environ. Microbiol.">
        <title>Novel energy conservation strategies and behaviour of Pelotomaculum schinkii driving syntrophic propionate catabolism.</title>
        <authorList>
            <person name="Hidalgo-Ahumada C.A.P."/>
            <person name="Nobu M.K."/>
            <person name="Narihiro T."/>
            <person name="Tamaki H."/>
            <person name="Liu W.T."/>
            <person name="Kamagata Y."/>
            <person name="Stams A.J.M."/>
            <person name="Imachi H."/>
            <person name="Sousa D.Z."/>
        </authorList>
    </citation>
    <scope>NUCLEOTIDE SEQUENCE [LARGE SCALE GENOMIC DNA]</scope>
    <source>
        <strain evidence="2 3">HH</strain>
    </source>
</reference>
<sequence length="48" mass="5076">MTPRKKDRVLVPDTVTAPAEDENDLCSDASESSCGSCPKSSDDKNATC</sequence>
<dbReference type="Proteomes" id="UP000298324">
    <property type="component" value="Unassembled WGS sequence"/>
</dbReference>
<evidence type="ECO:0000313" key="3">
    <source>
        <dbReference type="Proteomes" id="UP000298324"/>
    </source>
</evidence>
<dbReference type="RefSeq" id="WP_190239091.1">
    <property type="nucleotide sequence ID" value="NZ_QFGA01000001.1"/>
</dbReference>
<proteinExistence type="predicted"/>
<accession>A0A4Y7RE78</accession>
<comment type="caution">
    <text evidence="2">The sequence shown here is derived from an EMBL/GenBank/DDBJ whole genome shotgun (WGS) entry which is preliminary data.</text>
</comment>
<dbReference type="AlphaFoldDB" id="A0A4Y7RE78"/>
<dbReference type="EMBL" id="QFGA01000001">
    <property type="protein sequence ID" value="TEB07106.1"/>
    <property type="molecule type" value="Genomic_DNA"/>
</dbReference>
<feature type="compositionally biased region" description="Low complexity" evidence="1">
    <location>
        <begin position="30"/>
        <end position="39"/>
    </location>
</feature>
<evidence type="ECO:0000256" key="1">
    <source>
        <dbReference type="SAM" id="MobiDB-lite"/>
    </source>
</evidence>
<keyword evidence="3" id="KW-1185">Reference proteome</keyword>
<feature type="region of interest" description="Disordered" evidence="1">
    <location>
        <begin position="1"/>
        <end position="48"/>
    </location>
</feature>
<evidence type="ECO:0000313" key="2">
    <source>
        <dbReference type="EMBL" id="TEB07106.1"/>
    </source>
</evidence>
<organism evidence="2 3">
    <name type="scientific">Pelotomaculum schinkii</name>
    <dbReference type="NCBI Taxonomy" id="78350"/>
    <lineage>
        <taxon>Bacteria</taxon>
        <taxon>Bacillati</taxon>
        <taxon>Bacillota</taxon>
        <taxon>Clostridia</taxon>
        <taxon>Eubacteriales</taxon>
        <taxon>Desulfotomaculaceae</taxon>
        <taxon>Pelotomaculum</taxon>
    </lineage>
</organism>
<gene>
    <name evidence="2" type="ORF">Psch_00649</name>
</gene>
<name>A0A4Y7RE78_9FIRM</name>
<protein>
    <submittedName>
        <fullName evidence="2">Uncharacterized protein</fullName>
    </submittedName>
</protein>